<dbReference type="HOGENOM" id="CLU_3116728_0_0_3"/>
<proteinExistence type="predicted"/>
<accession>B4VL12</accession>
<dbReference type="EMBL" id="DS989844">
    <property type="protein sequence ID" value="EDX77152.1"/>
    <property type="molecule type" value="Genomic_DNA"/>
</dbReference>
<organism evidence="1 2">
    <name type="scientific">Coleofasciculus chthonoplastes PCC 7420</name>
    <dbReference type="NCBI Taxonomy" id="118168"/>
    <lineage>
        <taxon>Bacteria</taxon>
        <taxon>Bacillati</taxon>
        <taxon>Cyanobacteriota</taxon>
        <taxon>Cyanophyceae</taxon>
        <taxon>Coleofasciculales</taxon>
        <taxon>Coleofasciculaceae</taxon>
        <taxon>Coleofasciculus</taxon>
    </lineage>
</organism>
<keyword evidence="2" id="KW-1185">Reference proteome</keyword>
<reference evidence="1 2" key="1">
    <citation type="submission" date="2008-07" db="EMBL/GenBank/DDBJ databases">
        <authorList>
            <person name="Tandeau de Marsac N."/>
            <person name="Ferriera S."/>
            <person name="Johnson J."/>
            <person name="Kravitz S."/>
            <person name="Beeson K."/>
            <person name="Sutton G."/>
            <person name="Rogers Y.-H."/>
            <person name="Friedman R."/>
            <person name="Frazier M."/>
            <person name="Venter J.C."/>
        </authorList>
    </citation>
    <scope>NUCLEOTIDE SEQUENCE [LARGE SCALE GENOMIC DNA]</scope>
    <source>
        <strain evidence="1 2">PCC 7420</strain>
    </source>
</reference>
<evidence type="ECO:0000313" key="2">
    <source>
        <dbReference type="Proteomes" id="UP000003835"/>
    </source>
</evidence>
<sequence>MYQLTAWWSIQLLTLPVLSLAIPTLHVSSVGLLNWSCFAVGYGNESIDYR</sequence>
<evidence type="ECO:0000313" key="1">
    <source>
        <dbReference type="EMBL" id="EDX77152.1"/>
    </source>
</evidence>
<name>B4VL12_9CYAN</name>
<gene>
    <name evidence="1" type="ORF">MC7420_289</name>
</gene>
<dbReference type="Proteomes" id="UP000003835">
    <property type="component" value="Unassembled WGS sequence"/>
</dbReference>
<dbReference type="AlphaFoldDB" id="B4VL12"/>
<protein>
    <submittedName>
        <fullName evidence="1">Uncharacterized protein</fullName>
    </submittedName>
</protein>